<feature type="compositionally biased region" description="Basic and acidic residues" evidence="1">
    <location>
        <begin position="71"/>
        <end position="86"/>
    </location>
</feature>
<proteinExistence type="predicted"/>
<reference evidence="3" key="2">
    <citation type="submission" date="2019-10" db="EMBL/GenBank/DDBJ databases">
        <title>A de novo genome assembly of a pear dwarfing rootstock.</title>
        <authorList>
            <person name="Wang F."/>
            <person name="Wang J."/>
            <person name="Li S."/>
            <person name="Zhang Y."/>
            <person name="Fang M."/>
            <person name="Ma L."/>
            <person name="Zhao Y."/>
            <person name="Jiang S."/>
        </authorList>
    </citation>
    <scope>NUCLEOTIDE SEQUENCE [LARGE SCALE GENOMIC DNA]</scope>
</reference>
<reference evidence="2 3" key="1">
    <citation type="submission" date="2019-09" db="EMBL/GenBank/DDBJ databases">
        <authorList>
            <person name="Ou C."/>
        </authorList>
    </citation>
    <scope>NUCLEOTIDE SEQUENCE [LARGE SCALE GENOMIC DNA]</scope>
    <source>
        <strain evidence="2">S2</strain>
        <tissue evidence="2">Leaf</tissue>
    </source>
</reference>
<reference evidence="2 3" key="3">
    <citation type="submission" date="2019-11" db="EMBL/GenBank/DDBJ databases">
        <title>A de novo genome assembly of a pear dwarfing rootstock.</title>
        <authorList>
            <person name="Wang F."/>
            <person name="Wang J."/>
            <person name="Li S."/>
            <person name="Zhang Y."/>
            <person name="Fang M."/>
            <person name="Ma L."/>
            <person name="Zhao Y."/>
            <person name="Jiang S."/>
        </authorList>
    </citation>
    <scope>NUCLEOTIDE SEQUENCE [LARGE SCALE GENOMIC DNA]</scope>
    <source>
        <strain evidence="2">S2</strain>
        <tissue evidence="2">Leaf</tissue>
    </source>
</reference>
<protein>
    <submittedName>
        <fullName evidence="2">Uncharacterized protein</fullName>
    </submittedName>
</protein>
<feature type="compositionally biased region" description="Basic and acidic residues" evidence="1">
    <location>
        <begin position="244"/>
        <end position="258"/>
    </location>
</feature>
<accession>A0A5N5GK21</accession>
<dbReference type="Proteomes" id="UP000327157">
    <property type="component" value="Chromosome 3"/>
</dbReference>
<feature type="region of interest" description="Disordered" evidence="1">
    <location>
        <begin position="71"/>
        <end position="139"/>
    </location>
</feature>
<keyword evidence="3" id="KW-1185">Reference proteome</keyword>
<feature type="region of interest" description="Disordered" evidence="1">
    <location>
        <begin position="244"/>
        <end position="272"/>
    </location>
</feature>
<dbReference type="EMBL" id="SMOL01000402">
    <property type="protein sequence ID" value="KAB2615916.1"/>
    <property type="molecule type" value="Genomic_DNA"/>
</dbReference>
<evidence type="ECO:0000313" key="3">
    <source>
        <dbReference type="Proteomes" id="UP000327157"/>
    </source>
</evidence>
<organism evidence="2 3">
    <name type="scientific">Pyrus ussuriensis x Pyrus communis</name>
    <dbReference type="NCBI Taxonomy" id="2448454"/>
    <lineage>
        <taxon>Eukaryota</taxon>
        <taxon>Viridiplantae</taxon>
        <taxon>Streptophyta</taxon>
        <taxon>Embryophyta</taxon>
        <taxon>Tracheophyta</taxon>
        <taxon>Spermatophyta</taxon>
        <taxon>Magnoliopsida</taxon>
        <taxon>eudicotyledons</taxon>
        <taxon>Gunneridae</taxon>
        <taxon>Pentapetalae</taxon>
        <taxon>rosids</taxon>
        <taxon>fabids</taxon>
        <taxon>Rosales</taxon>
        <taxon>Rosaceae</taxon>
        <taxon>Amygdaloideae</taxon>
        <taxon>Maleae</taxon>
        <taxon>Pyrus</taxon>
    </lineage>
</organism>
<evidence type="ECO:0000313" key="2">
    <source>
        <dbReference type="EMBL" id="KAB2615916.1"/>
    </source>
</evidence>
<feature type="compositionally biased region" description="Basic and acidic residues" evidence="1">
    <location>
        <begin position="125"/>
        <end position="136"/>
    </location>
</feature>
<gene>
    <name evidence="2" type="ORF">D8674_022504</name>
</gene>
<comment type="caution">
    <text evidence="2">The sequence shown here is derived from an EMBL/GenBank/DDBJ whole genome shotgun (WGS) entry which is preliminary data.</text>
</comment>
<dbReference type="AlphaFoldDB" id="A0A5N5GK21"/>
<sequence length="360" mass="39208">MHPYCMDNMRVATASVGNMLVSNISLGGMGDIVMSQGANAVADARESGGEVSGTSRLPAKETLKEGLYEARHQDLAGTSDHAEDGPVKATEMAEETGRDTAKPTMDGAWKASKETTEQIKGPEGPGKDRHHDHEYDPVQGPIDDLRNRAGGYDLSDQEQSSFKLNFLSKFSPSLSTSIKSYWALRTIVQGFCKQIRKRLKASNLMAATLTKRALSNISTHLPKEHPPCIQSCLSRACFSTSYERVQDPRNRPPTEAGRHGAATEGREGDTRIDDMSGVTGFMADTARQSAAKATEVAEDPVDMARETNVAWDSAKNTTRKATDTLVAEADANVVDTAEYRTIEDHSKFADQNDHHQKGHI</sequence>
<evidence type="ECO:0000256" key="1">
    <source>
        <dbReference type="SAM" id="MobiDB-lite"/>
    </source>
</evidence>
<name>A0A5N5GK21_9ROSA</name>
<dbReference type="OrthoDB" id="1162579at2759"/>